<keyword evidence="1" id="KW-0677">Repeat</keyword>
<feature type="transmembrane region" description="Helical" evidence="3">
    <location>
        <begin position="1206"/>
        <end position="1225"/>
    </location>
</feature>
<accession>A0A165RN38</accession>
<feature type="compositionally biased region" description="Low complexity" evidence="2">
    <location>
        <begin position="863"/>
        <end position="876"/>
    </location>
</feature>
<proteinExistence type="predicted"/>
<feature type="compositionally biased region" description="Low complexity" evidence="2">
    <location>
        <begin position="738"/>
        <end position="795"/>
    </location>
</feature>
<dbReference type="InterPro" id="IPR009459">
    <property type="entry name" value="MucBP_dom"/>
</dbReference>
<comment type="caution">
    <text evidence="4">The sequence shown here is derived from an EMBL/GenBank/DDBJ whole genome shotgun (WGS) entry which is preliminary data.</text>
</comment>
<evidence type="ECO:0000313" key="4">
    <source>
        <dbReference type="EMBL" id="KZU94884.1"/>
    </source>
</evidence>
<dbReference type="KEGG" id="lpb:SH83_01650"/>
<feature type="compositionally biased region" description="Polar residues" evidence="2">
    <location>
        <begin position="922"/>
        <end position="937"/>
    </location>
</feature>
<evidence type="ECO:0000313" key="5">
    <source>
        <dbReference type="Proteomes" id="UP000076882"/>
    </source>
</evidence>
<dbReference type="EMBL" id="LUXM01000028">
    <property type="protein sequence ID" value="KZU94884.1"/>
    <property type="molecule type" value="Genomic_DNA"/>
</dbReference>
<feature type="region of interest" description="Disordered" evidence="2">
    <location>
        <begin position="1016"/>
        <end position="1168"/>
    </location>
</feature>
<feature type="compositionally biased region" description="Polar residues" evidence="2">
    <location>
        <begin position="1123"/>
        <end position="1135"/>
    </location>
</feature>
<dbReference type="Gene3D" id="3.10.20.320">
    <property type="entry name" value="Putative peptidoglycan bound protein (lpxtg motif)"/>
    <property type="match status" value="1"/>
</dbReference>
<dbReference type="Proteomes" id="UP000076882">
    <property type="component" value="Unassembled WGS sequence"/>
</dbReference>
<dbReference type="RefSeq" id="WP_044428967.1">
    <property type="nucleotide sequence ID" value="NZ_CAXLKQ010000011.1"/>
</dbReference>
<protein>
    <submittedName>
        <fullName evidence="4">Uncharacterized protein</fullName>
    </submittedName>
</protein>
<reference evidence="4 5" key="1">
    <citation type="submission" date="2016-03" db="EMBL/GenBank/DDBJ databases">
        <title>Comparative genomics of 54 Lactobacillus plantarum strains reveals genomic uncoupling from niche constraints.</title>
        <authorList>
            <person name="Martino M.E."/>
        </authorList>
    </citation>
    <scope>NUCLEOTIDE SEQUENCE [LARGE SCALE GENOMIC DNA]</scope>
    <source>
        <strain evidence="4 5">19.1</strain>
    </source>
</reference>
<feature type="compositionally biased region" description="Low complexity" evidence="2">
    <location>
        <begin position="1093"/>
        <end position="1122"/>
    </location>
</feature>
<feature type="transmembrane region" description="Helical" evidence="3">
    <location>
        <begin position="12"/>
        <end position="30"/>
    </location>
</feature>
<organism evidence="4 5">
    <name type="scientific">Lactiplantibacillus plantarum</name>
    <name type="common">Lactobacillus plantarum</name>
    <dbReference type="NCBI Taxonomy" id="1590"/>
    <lineage>
        <taxon>Bacteria</taxon>
        <taxon>Bacillati</taxon>
        <taxon>Bacillota</taxon>
        <taxon>Bacilli</taxon>
        <taxon>Lactobacillales</taxon>
        <taxon>Lactobacillaceae</taxon>
        <taxon>Lactiplantibacillus</taxon>
    </lineage>
</organism>
<feature type="region of interest" description="Disordered" evidence="2">
    <location>
        <begin position="907"/>
        <end position="937"/>
    </location>
</feature>
<dbReference type="NCBIfam" id="TIGR01167">
    <property type="entry name" value="LPXTG_anchor"/>
    <property type="match status" value="1"/>
</dbReference>
<keyword evidence="3" id="KW-0812">Transmembrane</keyword>
<feature type="compositionally biased region" description="Low complexity" evidence="2">
    <location>
        <begin position="805"/>
        <end position="848"/>
    </location>
</feature>
<feature type="compositionally biased region" description="Low complexity" evidence="2">
    <location>
        <begin position="1016"/>
        <end position="1086"/>
    </location>
</feature>
<name>A0A165RN38_LACPN</name>
<dbReference type="PATRIC" id="fig|1590.144.peg.344"/>
<keyword evidence="3" id="KW-1133">Transmembrane helix</keyword>
<evidence type="ECO:0000256" key="1">
    <source>
        <dbReference type="ARBA" id="ARBA00022737"/>
    </source>
</evidence>
<sequence length="1231" mass="129724">MYTENTGKHHRNGLPVWLLPLLVVISFWGVSQNIMVVDASSSVTVLPGNGGTLPLVNQLVIKQNDTALQGITNNAGDRGSLTPKNGAQRVLIHKVKDSDTITSTYGTVGTFHGQEVTAKVTISHIKVHDDSHKAPSGMKQTDGAFQIGPGFSSDTTMSNVAQFNVSYEFYYADTHAAVNIQNAFITLSSLDGPVAGTSTGFEYTAYLGAGKIYTVENSIVKQIANPLGGGQLVMAGQTARDASWPYTSSTAATFGVSGTKLEFIYGTTRVNSGNSWLQPVYNVSTITLGTPAIATPTLSATQSATDKQNRTLTYDLQQKVNVLDQDLMTKYKDWSENITIPANAKYTKGEVVNDAGQALPSTAYQVSYDEKTHQVKWHLTDAGIKSLPFKGETYHFKAQVQFSDDVDDQTKVTATGQTAIDKQTKTSNTVTNTIDNQATITVHHYMTDSTDKVAPDETVKVGYGKAYDVTKQVKTITGYKRNATLDEHTRGTASKTTKEAVMYYDPLPYNIHVNYLLTDGQKLDELDVTGLYGDTYTTEATDFEDLYTVDTDRLPTNAQGTVTEKPTTVNYYYQPTTGQWVDVGNQSSVLVRQDTKHNVRSVSQIYANDSGFTVKYNQDAAQVAIAASDTNGTQDNSLVFDYNSKYTFELSKNETVTFKVDDQGQVTATRVLGAEQTVTTFDKSGQLKTVTTVTNANGTKSQQTNTVDGLKSMVTGEQYDLGLLNGLKVTAQKEINPSQAATTESKTTTDTSQSGSNQSTSTTATDQTETNESTAGSSTNATNASSSVDASSANSQGDTEATSQSGTSASADSKTDSSVASSTSQTTDGKTDGETTNTGDTTTGTTTDSGLGFKSPFTEDQNTSSALGSAQTSSSLNSDTSAAVQALIAEPNSTPVVLGEDASFEEGVPVNDPVFSNDEGVSPNNNPSSAATPLAQATNTRARLTQNGKLLYEGTLKADQGEQNLYVSPDTTVEVDGGADGDGFYLDTYDGDKGMAYTLGSGYAWAAENNDVTAAPASSATTSSESAASESNTNSSDSSRTASSAVDHSTSSASTSDASQSSHSTSSGESSHPESSSGSSTTSDSADADKQAAARSSQTQSNSVNGSSQAVSSSTVTSQSSVPTKANTKQASSTPTTKANRATVAAATSSTAPRQSRATTASASVPSVTSASAVAASRDKQQSAFKKQHPILNQILPKTNSAVATWLVWLGVGLLLLTVAITMVIKKRGRD</sequence>
<dbReference type="Pfam" id="PF06458">
    <property type="entry name" value="MucBP"/>
    <property type="match status" value="2"/>
</dbReference>
<feature type="region of interest" description="Disordered" evidence="2">
    <location>
        <begin position="735"/>
        <end position="878"/>
    </location>
</feature>
<evidence type="ECO:0000256" key="3">
    <source>
        <dbReference type="SAM" id="Phobius"/>
    </source>
</evidence>
<gene>
    <name evidence="4" type="ORF">Lp19_1673</name>
</gene>
<keyword evidence="3" id="KW-0472">Membrane</keyword>
<feature type="compositionally biased region" description="Low complexity" evidence="2">
    <location>
        <begin position="1136"/>
        <end position="1168"/>
    </location>
</feature>
<dbReference type="AlphaFoldDB" id="A0A165RN38"/>
<evidence type="ECO:0000256" key="2">
    <source>
        <dbReference type="SAM" id="MobiDB-lite"/>
    </source>
</evidence>